<evidence type="ECO:0000259" key="2">
    <source>
        <dbReference type="Pfam" id="PF00350"/>
    </source>
</evidence>
<dbReference type="OrthoDB" id="3598281at2759"/>
<dbReference type="InterPro" id="IPR000305">
    <property type="entry name" value="GIY-YIG_endonuc"/>
</dbReference>
<dbReference type="AlphaFoldDB" id="A0A8T2N280"/>
<gene>
    <name evidence="4" type="ORF">JZ751_011386</name>
</gene>
<dbReference type="Pfam" id="PF01541">
    <property type="entry name" value="GIY-YIG"/>
    <property type="match status" value="1"/>
</dbReference>
<dbReference type="PANTHER" id="PTHR47308:SF1">
    <property type="entry name" value="NUCLEAR GTPASE SLIP-GC"/>
    <property type="match status" value="1"/>
</dbReference>
<dbReference type="InterPro" id="IPR027417">
    <property type="entry name" value="P-loop_NTPase"/>
</dbReference>
<feature type="domain" description="Dynamin N-terminal" evidence="2">
    <location>
        <begin position="253"/>
        <end position="480"/>
    </location>
</feature>
<name>A0A8T2N280_9TELE</name>
<keyword evidence="5" id="KW-1185">Reference proteome</keyword>
<dbReference type="SUPFAM" id="SSF52540">
    <property type="entry name" value="P-loop containing nucleoside triphosphate hydrolases"/>
    <property type="match status" value="1"/>
</dbReference>
<dbReference type="SUPFAM" id="SSF82771">
    <property type="entry name" value="GIY-YIG endonuclease"/>
    <property type="match status" value="1"/>
</dbReference>
<comment type="caution">
    <text evidence="4">The sequence shown here is derived from an EMBL/GenBank/DDBJ whole genome shotgun (WGS) entry which is preliminary data.</text>
</comment>
<reference evidence="4" key="1">
    <citation type="thesis" date="2021" institute="BYU ScholarsArchive" country="Provo, UT, USA">
        <title>Applications of and Algorithms for Genome Assembly and Genomic Analyses with an Emphasis on Marine Teleosts.</title>
        <authorList>
            <person name="Pickett B.D."/>
        </authorList>
    </citation>
    <scope>NUCLEOTIDE SEQUENCE</scope>
    <source>
        <strain evidence="4">HI-2016</strain>
    </source>
</reference>
<evidence type="ECO:0000313" key="5">
    <source>
        <dbReference type="Proteomes" id="UP000824540"/>
    </source>
</evidence>
<dbReference type="Proteomes" id="UP000824540">
    <property type="component" value="Unassembled WGS sequence"/>
</dbReference>
<dbReference type="Pfam" id="PF00350">
    <property type="entry name" value="Dynamin_N"/>
    <property type="match status" value="1"/>
</dbReference>
<organism evidence="4 5">
    <name type="scientific">Albula glossodonta</name>
    <name type="common">roundjaw bonefish</name>
    <dbReference type="NCBI Taxonomy" id="121402"/>
    <lineage>
        <taxon>Eukaryota</taxon>
        <taxon>Metazoa</taxon>
        <taxon>Chordata</taxon>
        <taxon>Craniata</taxon>
        <taxon>Vertebrata</taxon>
        <taxon>Euteleostomi</taxon>
        <taxon>Actinopterygii</taxon>
        <taxon>Neopterygii</taxon>
        <taxon>Teleostei</taxon>
        <taxon>Albuliformes</taxon>
        <taxon>Albulidae</taxon>
        <taxon>Albula</taxon>
    </lineage>
</organism>
<feature type="region of interest" description="Disordered" evidence="1">
    <location>
        <begin position="1"/>
        <end position="21"/>
    </location>
</feature>
<dbReference type="Gene3D" id="3.40.50.300">
    <property type="entry name" value="P-loop containing nucleotide triphosphate hydrolases"/>
    <property type="match status" value="2"/>
</dbReference>
<evidence type="ECO:0000313" key="4">
    <source>
        <dbReference type="EMBL" id="KAG9333550.1"/>
    </source>
</evidence>
<accession>A0A8T2N280</accession>
<dbReference type="Gene3D" id="3.40.1440.10">
    <property type="entry name" value="GIY-YIG endonuclease"/>
    <property type="match status" value="1"/>
</dbReference>
<dbReference type="GO" id="GO:0003924">
    <property type="term" value="F:GTPase activity"/>
    <property type="evidence" value="ECO:0007669"/>
    <property type="project" value="TreeGrafter"/>
</dbReference>
<evidence type="ECO:0000259" key="3">
    <source>
        <dbReference type="Pfam" id="PF01541"/>
    </source>
</evidence>
<dbReference type="PANTHER" id="PTHR47308">
    <property type="entry name" value="NUCLEAR GTPASE SLIP-GC"/>
    <property type="match status" value="1"/>
</dbReference>
<feature type="region of interest" description="Disordered" evidence="1">
    <location>
        <begin position="170"/>
        <end position="190"/>
    </location>
</feature>
<feature type="domain" description="GIY-YIG" evidence="3">
    <location>
        <begin position="66"/>
        <end position="106"/>
    </location>
</feature>
<evidence type="ECO:0000256" key="1">
    <source>
        <dbReference type="SAM" id="MobiDB-lite"/>
    </source>
</evidence>
<dbReference type="InterPro" id="IPR045063">
    <property type="entry name" value="Dynamin_N"/>
</dbReference>
<dbReference type="InterPro" id="IPR053082">
    <property type="entry name" value="Nuclear_GTPase_SLIP-GC"/>
</dbReference>
<dbReference type="InterPro" id="IPR035901">
    <property type="entry name" value="GIY-YIG_endonuc_sf"/>
</dbReference>
<sequence>MAEAGPSSQNTTARPDPSKPPGIGQCGSAGCICCKHIWRGHDQFQSTTTKQRYKITQHLTCKTPSVVYIIECKKCPVQYVGKTSTTLQRRFGDYRASIKRCQHRPIADHFNQKSHTINDLIIYPIKQVCGYKALKKEQDHWIRELRTFDHGLNLESYKHDLETDKIKFCGEGDPSPKKRKKLQKKRQSVFSPETEERLSECEDALREGQQAASQVYDKLTEISSRGSPSSSFLALKNKISNLKGCNPTKTVYIGLFGKTGAGKSSLINALTNENQLLPSGGLYACTSVFVHVQANTETDKYKAHIEFISKEEWQSELHFLLEILSDSDDDESQKMRKKTADDDDMEKMAEEKIKAIYGIEGLRKSYSELVGCKQFPEVPKKCKKTLVFDTAKELSQNIGCYIRSDKKSEQQFWPLVKRVTIYLPNSPALLEGIVLVDLPGAGDANKHRDEMWKECLSLCSSVWIVNDINRVLSEKVANEIFDKTLRTIAGGGECHNITFVCTKTDIINPEEIKENYNFTDMDFQTESDDEDPQEYETLEKQACVRFRNDIAKDEINSIFKEKAKKLLLGDEGNSDDFFDVYTVSSQEFRRIEQGRSSFLDRDDTGIPSLMEQIKKLYVSHSVKEVKDYISEVSGTISYIHSSNDVHSARVNFSNTKEFNRLEKELLLTCTNLNISLNKVNTALHEHLWKGAKTAQKDCLENARKNALEPTWKDNRGHHRTLKALCRNYGFFRSSNGNTIDLNHALSEPMYKNMNDTFMTTFGSGGSRSSIKGQLASFQENFITDELLKSYRKEDKRYLRLVYIRTEQRKLRKHLEKYLIEKKKLIYNAISDSIRDTIKPTYQECTEIHGKCAFIGIQKKLKDQIELSKNDMFRKAMDEMLKEFSQLQKHLLHEIKTQMRTSLRVALHQIPDDLTDLPDVTEEIEMMQRCCDSLELQVF</sequence>
<dbReference type="EMBL" id="JAFBMS010000192">
    <property type="protein sequence ID" value="KAG9333550.1"/>
    <property type="molecule type" value="Genomic_DNA"/>
</dbReference>
<feature type="compositionally biased region" description="Polar residues" evidence="1">
    <location>
        <begin position="1"/>
        <end position="13"/>
    </location>
</feature>
<protein>
    <recommendedName>
        <fullName evidence="6">Nuclear GTPase SLIP-GC-like</fullName>
    </recommendedName>
</protein>
<proteinExistence type="predicted"/>
<feature type="compositionally biased region" description="Basic residues" evidence="1">
    <location>
        <begin position="177"/>
        <end position="187"/>
    </location>
</feature>
<evidence type="ECO:0008006" key="6">
    <source>
        <dbReference type="Google" id="ProtNLM"/>
    </source>
</evidence>